<keyword evidence="2" id="KW-1185">Reference proteome</keyword>
<proteinExistence type="predicted"/>
<dbReference type="Proteomes" id="UP000789901">
    <property type="component" value="Unassembled WGS sequence"/>
</dbReference>
<name>A0ABM8W4G0_GIGMA</name>
<organism evidence="1 2">
    <name type="scientific">Gigaspora margarita</name>
    <dbReference type="NCBI Taxonomy" id="4874"/>
    <lineage>
        <taxon>Eukaryota</taxon>
        <taxon>Fungi</taxon>
        <taxon>Fungi incertae sedis</taxon>
        <taxon>Mucoromycota</taxon>
        <taxon>Glomeromycotina</taxon>
        <taxon>Glomeromycetes</taxon>
        <taxon>Diversisporales</taxon>
        <taxon>Gigasporaceae</taxon>
        <taxon>Gigaspora</taxon>
    </lineage>
</organism>
<reference evidence="1 2" key="1">
    <citation type="submission" date="2021-06" db="EMBL/GenBank/DDBJ databases">
        <authorList>
            <person name="Kallberg Y."/>
            <person name="Tangrot J."/>
            <person name="Rosling A."/>
        </authorList>
    </citation>
    <scope>NUCLEOTIDE SEQUENCE [LARGE SCALE GENOMIC DNA]</scope>
    <source>
        <strain evidence="1 2">120-4 pot B 10/14</strain>
    </source>
</reference>
<evidence type="ECO:0000313" key="2">
    <source>
        <dbReference type="Proteomes" id="UP000789901"/>
    </source>
</evidence>
<accession>A0ABM8W4G0</accession>
<protein>
    <submittedName>
        <fullName evidence="1">36516_t:CDS:1</fullName>
    </submittedName>
</protein>
<dbReference type="EMBL" id="CAJVQB010001137">
    <property type="protein sequence ID" value="CAG8522469.1"/>
    <property type="molecule type" value="Genomic_DNA"/>
</dbReference>
<sequence>MLKQDLKDQISWKNLESYFNRFYQRKIICTKSCAEFQISNAR</sequence>
<gene>
    <name evidence="1" type="ORF">GMARGA_LOCUS3224</name>
</gene>
<comment type="caution">
    <text evidence="1">The sequence shown here is derived from an EMBL/GenBank/DDBJ whole genome shotgun (WGS) entry which is preliminary data.</text>
</comment>
<evidence type="ECO:0000313" key="1">
    <source>
        <dbReference type="EMBL" id="CAG8522469.1"/>
    </source>
</evidence>